<accession>A0A1T4T234</accession>
<dbReference type="STRING" id="1365950.SAMN05428963_11746"/>
<keyword evidence="2" id="KW-1185">Reference proteome</keyword>
<protein>
    <submittedName>
        <fullName evidence="1">Uncharacterized protein</fullName>
    </submittedName>
</protein>
<evidence type="ECO:0000313" key="1">
    <source>
        <dbReference type="EMBL" id="SKA34503.1"/>
    </source>
</evidence>
<dbReference type="EMBL" id="FUXL01000017">
    <property type="protein sequence ID" value="SKA34503.1"/>
    <property type="molecule type" value="Genomic_DNA"/>
</dbReference>
<sequence>MNGKDYQDLLVFMAIAGELSFRGAARRGGWA</sequence>
<evidence type="ECO:0000313" key="2">
    <source>
        <dbReference type="Proteomes" id="UP000190135"/>
    </source>
</evidence>
<organism evidence="1 2">
    <name type="scientific">Consotaella salsifontis</name>
    <dbReference type="NCBI Taxonomy" id="1365950"/>
    <lineage>
        <taxon>Bacteria</taxon>
        <taxon>Pseudomonadati</taxon>
        <taxon>Pseudomonadota</taxon>
        <taxon>Alphaproteobacteria</taxon>
        <taxon>Hyphomicrobiales</taxon>
        <taxon>Aurantimonadaceae</taxon>
        <taxon>Consotaella</taxon>
    </lineage>
</organism>
<dbReference type="Proteomes" id="UP000190135">
    <property type="component" value="Unassembled WGS sequence"/>
</dbReference>
<name>A0A1T4T234_9HYPH</name>
<reference evidence="1 2" key="1">
    <citation type="submission" date="2017-02" db="EMBL/GenBank/DDBJ databases">
        <authorList>
            <person name="Peterson S.W."/>
        </authorList>
    </citation>
    <scope>NUCLEOTIDE SEQUENCE [LARGE SCALE GENOMIC DNA]</scope>
    <source>
        <strain evidence="1 2">USBA 369</strain>
    </source>
</reference>
<proteinExistence type="predicted"/>
<dbReference type="AlphaFoldDB" id="A0A1T4T234"/>
<gene>
    <name evidence="1" type="ORF">SAMN05428963_11746</name>
</gene>